<keyword evidence="2" id="KW-0472">Membrane</keyword>
<evidence type="ECO:0000313" key="4">
    <source>
        <dbReference type="Proteomes" id="UP000289726"/>
    </source>
</evidence>
<keyword evidence="1" id="KW-0175">Coiled coil</keyword>
<name>A0A4P6M9N3_9MOLU</name>
<feature type="coiled-coil region" evidence="1">
    <location>
        <begin position="127"/>
        <end position="183"/>
    </location>
</feature>
<dbReference type="RefSeq" id="WP_130427352.1">
    <property type="nucleotide sequence ID" value="NZ_CP035949.1"/>
</dbReference>
<reference evidence="3 4" key="1">
    <citation type="submission" date="2019-02" db="EMBL/GenBank/DDBJ databases">
        <title>Draft Genome Sequence of Maize Bushy Stunt-like Phytoplasma group 16SrI-B (Aster yellows) in South Africa.</title>
        <authorList>
            <person name="Coetzee B."/>
            <person name="Douglas-Smit N."/>
            <person name="Maree H.J."/>
            <person name="Burger J.T."/>
            <person name="Kruger K."/>
            <person name="Pietersen G."/>
        </authorList>
    </citation>
    <scope>NUCLEOTIDE SEQUENCE [LARGE SCALE GENOMIC DNA]</scope>
    <source>
        <strain evidence="3 4">De Villa</strain>
    </source>
</reference>
<sequence>MTRNKKYILITTIFLILIGITIFYFFVTPQLFTSDAMLLKTSSQNNNKTEINNKIEVSQENFNKRLKYITNNELKELPQILPIKEKEKELRKQYQQQQMSFMSKDEKKSYENILKINSKIDDISLSTKKINKDVKVLERQYEAANEQEKQKIKDKTNRIGDTLQQLSQQNKQLEKDQTLAITRHNDLFQNLQTKNKFSQIDIQPYQNALKEIYNIKN</sequence>
<accession>A0A4P6M9N3</accession>
<organism evidence="3 4">
    <name type="scientific">'Catharanthus roseus' aster yellows phytoplasma</name>
    <dbReference type="NCBI Taxonomy" id="1193712"/>
    <lineage>
        <taxon>Bacteria</taxon>
        <taxon>Bacillati</taxon>
        <taxon>Mycoplasmatota</taxon>
        <taxon>Mollicutes</taxon>
        <taxon>Acholeplasmatales</taxon>
        <taxon>Acholeplasmataceae</taxon>
        <taxon>Candidatus Phytoplasma</taxon>
        <taxon>16SrI (Aster yellows group)</taxon>
    </lineage>
</organism>
<gene>
    <name evidence="3" type="ORF">EXT02_00385</name>
</gene>
<evidence type="ECO:0000256" key="1">
    <source>
        <dbReference type="SAM" id="Coils"/>
    </source>
</evidence>
<feature type="transmembrane region" description="Helical" evidence="2">
    <location>
        <begin position="7"/>
        <end position="27"/>
    </location>
</feature>
<dbReference type="AlphaFoldDB" id="A0A4P6M9N3"/>
<dbReference type="EMBL" id="CP035949">
    <property type="protein sequence ID" value="QBF23687.1"/>
    <property type="molecule type" value="Genomic_DNA"/>
</dbReference>
<dbReference type="Proteomes" id="UP000289726">
    <property type="component" value="Chromosome"/>
</dbReference>
<protein>
    <submittedName>
        <fullName evidence="3">Uncharacterized protein</fullName>
    </submittedName>
</protein>
<evidence type="ECO:0000256" key="2">
    <source>
        <dbReference type="SAM" id="Phobius"/>
    </source>
</evidence>
<evidence type="ECO:0000313" key="3">
    <source>
        <dbReference type="EMBL" id="QBF23687.1"/>
    </source>
</evidence>
<keyword evidence="2" id="KW-0812">Transmembrane</keyword>
<keyword evidence="4" id="KW-1185">Reference proteome</keyword>
<proteinExistence type="predicted"/>
<keyword evidence="2" id="KW-1133">Transmembrane helix</keyword>